<keyword evidence="2" id="KW-1185">Reference proteome</keyword>
<sequence length="62" mass="7506">MAYRGSCPKAWNCQRYISWIGTKQWRYYDFGPKGVASYVHLFVFLEQQGRRMSITRRSWHCP</sequence>
<protein>
    <submittedName>
        <fullName evidence="1">Uncharacterized protein</fullName>
    </submittedName>
</protein>
<proteinExistence type="predicted"/>
<comment type="caution">
    <text evidence="1">The sequence shown here is derived from an EMBL/GenBank/DDBJ whole genome shotgun (WGS) entry which is preliminary data.</text>
</comment>
<reference evidence="1 2" key="1">
    <citation type="journal article" date="2018" name="Nat. Genet.">
        <title>The Rosa genome provides new insights in the design of modern roses.</title>
        <authorList>
            <person name="Bendahmane M."/>
        </authorList>
    </citation>
    <scope>NUCLEOTIDE SEQUENCE [LARGE SCALE GENOMIC DNA]</scope>
    <source>
        <strain evidence="2">cv. Old Blush</strain>
    </source>
</reference>
<dbReference type="Gramene" id="PRQ36657">
    <property type="protein sequence ID" value="PRQ36657"/>
    <property type="gene ID" value="RchiOBHm_Chr4g0394041"/>
</dbReference>
<accession>A0A2P6QR83</accession>
<gene>
    <name evidence="1" type="ORF">RchiOBHm_Chr4g0394041</name>
</gene>
<dbReference type="AlphaFoldDB" id="A0A2P6QR83"/>
<organism evidence="1 2">
    <name type="scientific">Rosa chinensis</name>
    <name type="common">China rose</name>
    <dbReference type="NCBI Taxonomy" id="74649"/>
    <lineage>
        <taxon>Eukaryota</taxon>
        <taxon>Viridiplantae</taxon>
        <taxon>Streptophyta</taxon>
        <taxon>Embryophyta</taxon>
        <taxon>Tracheophyta</taxon>
        <taxon>Spermatophyta</taxon>
        <taxon>Magnoliopsida</taxon>
        <taxon>eudicotyledons</taxon>
        <taxon>Gunneridae</taxon>
        <taxon>Pentapetalae</taxon>
        <taxon>rosids</taxon>
        <taxon>fabids</taxon>
        <taxon>Rosales</taxon>
        <taxon>Rosaceae</taxon>
        <taxon>Rosoideae</taxon>
        <taxon>Rosoideae incertae sedis</taxon>
        <taxon>Rosa</taxon>
    </lineage>
</organism>
<name>A0A2P6QR83_ROSCH</name>
<dbReference type="EMBL" id="PDCK01000042">
    <property type="protein sequence ID" value="PRQ36657.1"/>
    <property type="molecule type" value="Genomic_DNA"/>
</dbReference>
<evidence type="ECO:0000313" key="2">
    <source>
        <dbReference type="Proteomes" id="UP000238479"/>
    </source>
</evidence>
<evidence type="ECO:0000313" key="1">
    <source>
        <dbReference type="EMBL" id="PRQ36657.1"/>
    </source>
</evidence>
<dbReference type="Proteomes" id="UP000238479">
    <property type="component" value="Chromosome 4"/>
</dbReference>